<comment type="caution">
    <text evidence="3">The sequence shown here is derived from an EMBL/GenBank/DDBJ whole genome shotgun (WGS) entry which is preliminary data.</text>
</comment>
<evidence type="ECO:0000313" key="3">
    <source>
        <dbReference type="EMBL" id="MCW6508833.1"/>
    </source>
</evidence>
<evidence type="ECO:0000256" key="2">
    <source>
        <dbReference type="SAM" id="SignalP"/>
    </source>
</evidence>
<feature type="signal peptide" evidence="2">
    <location>
        <begin position="1"/>
        <end position="17"/>
    </location>
</feature>
<proteinExistence type="predicted"/>
<keyword evidence="1" id="KW-0812">Transmembrane</keyword>
<evidence type="ECO:0000256" key="1">
    <source>
        <dbReference type="SAM" id="Phobius"/>
    </source>
</evidence>
<evidence type="ECO:0008006" key="5">
    <source>
        <dbReference type="Google" id="ProtNLM"/>
    </source>
</evidence>
<organism evidence="3 4">
    <name type="scientific">Lichenifustis flavocetrariae</name>
    <dbReference type="NCBI Taxonomy" id="2949735"/>
    <lineage>
        <taxon>Bacteria</taxon>
        <taxon>Pseudomonadati</taxon>
        <taxon>Pseudomonadota</taxon>
        <taxon>Alphaproteobacteria</taxon>
        <taxon>Hyphomicrobiales</taxon>
        <taxon>Lichenihabitantaceae</taxon>
        <taxon>Lichenifustis</taxon>
    </lineage>
</organism>
<keyword evidence="4" id="KW-1185">Reference proteome</keyword>
<name>A0AA41YXI6_9HYPH</name>
<protein>
    <recommendedName>
        <fullName evidence="5">VPLPA-CTERM sorting domain-containing protein</fullName>
    </recommendedName>
</protein>
<reference evidence="3" key="1">
    <citation type="submission" date="2022-05" db="EMBL/GenBank/DDBJ databases">
        <authorList>
            <person name="Pankratov T."/>
        </authorList>
    </citation>
    <scope>NUCLEOTIDE SEQUENCE</scope>
    <source>
        <strain evidence="3">BP6-180914</strain>
    </source>
</reference>
<dbReference type="EMBL" id="JAMOIM010000007">
    <property type="protein sequence ID" value="MCW6508833.1"/>
    <property type="molecule type" value="Genomic_DNA"/>
</dbReference>
<keyword evidence="1" id="KW-0472">Membrane</keyword>
<dbReference type="AlphaFoldDB" id="A0AA41YXI6"/>
<gene>
    <name evidence="3" type="ORF">M8523_12465</name>
</gene>
<feature type="transmembrane region" description="Helical" evidence="1">
    <location>
        <begin position="202"/>
        <end position="222"/>
    </location>
</feature>
<feature type="chain" id="PRO_5041459517" description="VPLPA-CTERM sorting domain-containing protein" evidence="2">
    <location>
        <begin position="18"/>
        <end position="229"/>
    </location>
</feature>
<dbReference type="Proteomes" id="UP001165667">
    <property type="component" value="Unassembled WGS sequence"/>
</dbReference>
<keyword evidence="2" id="KW-0732">Signal</keyword>
<dbReference type="RefSeq" id="WP_282585202.1">
    <property type="nucleotide sequence ID" value="NZ_JAMOIM010000007.1"/>
</dbReference>
<evidence type="ECO:0000313" key="4">
    <source>
        <dbReference type="Proteomes" id="UP001165667"/>
    </source>
</evidence>
<sequence length="229" mass="23110">MLKLAVVSIFLSAAAFATEADATTIVNVKYSGKIDAGNGFDQGNDFTTGAITPVTGTSLAGSDVTVSYLFNTPDTTASSSGFVNYSGGGIFAPPQSPAVSATVTINGKSVSFSGADYGVITESRDAVLGSGFQDHEAGQAGSDYANSTLTIADGAPLDSVFGNFTYKSSSADTGFTHFELADGTFGNFVPSSISQTVSTVPLPSGLPMFGAALIGLGFAAFARRGARNA</sequence>
<accession>A0AA41YXI6</accession>
<keyword evidence="1" id="KW-1133">Transmembrane helix</keyword>